<evidence type="ECO:0000313" key="1">
    <source>
        <dbReference type="EMBL" id="CAJ0573310.1"/>
    </source>
</evidence>
<keyword evidence="2" id="KW-1185">Reference proteome</keyword>
<accession>A0AA36G2B0</accession>
<dbReference type="InterPro" id="IPR014848">
    <property type="entry name" value="Rgp1"/>
</dbReference>
<gene>
    <name evidence="1" type="ORF">MSPICULIGERA_LOCUS11671</name>
</gene>
<dbReference type="Proteomes" id="UP001177023">
    <property type="component" value="Unassembled WGS sequence"/>
</dbReference>
<comment type="caution">
    <text evidence="1">The sequence shown here is derived from an EMBL/GenBank/DDBJ whole genome shotgun (WGS) entry which is preliminary data.</text>
</comment>
<evidence type="ECO:0008006" key="3">
    <source>
        <dbReference type="Google" id="ProtNLM"/>
    </source>
</evidence>
<proteinExistence type="predicted"/>
<dbReference type="PANTHER" id="PTHR12507">
    <property type="entry name" value="REDUCED GROWTH PHENOTYPE 1 RGP1, YEAST -RELATED"/>
    <property type="match status" value="1"/>
</dbReference>
<reference evidence="1" key="1">
    <citation type="submission" date="2023-06" db="EMBL/GenBank/DDBJ databases">
        <authorList>
            <person name="Delattre M."/>
        </authorList>
    </citation>
    <scope>NUCLEOTIDE SEQUENCE</scope>
    <source>
        <strain evidence="1">AF72</strain>
    </source>
</reference>
<name>A0AA36G2B0_9BILA</name>
<protein>
    <recommendedName>
        <fullName evidence="3">RAB6A-GEF complex partner protein 2</fullName>
    </recommendedName>
</protein>
<evidence type="ECO:0000313" key="2">
    <source>
        <dbReference type="Proteomes" id="UP001177023"/>
    </source>
</evidence>
<dbReference type="Pfam" id="PF08737">
    <property type="entry name" value="Rgp1"/>
    <property type="match status" value="2"/>
</dbReference>
<dbReference type="EMBL" id="CATQJA010002617">
    <property type="protein sequence ID" value="CAJ0573310.1"/>
    <property type="molecule type" value="Genomic_DNA"/>
</dbReference>
<feature type="non-terminal residue" evidence="1">
    <location>
        <position position="1"/>
    </location>
</feature>
<sequence>MPIEVRATLDRQVPVYLAGETVVVSVVLTNCKPAGERGHSETIAWGSVQLSSERTNAKARNQKTQLTTSIPRSNTCVYSSVPSILFCDINVLPGDSKTYTYEVQLPLTGLLPSFRGNLVRFQNRITVAVQHLKSPIKMIHLPIRLVPDVGIESRKPICRNPFLDATTSAPPIAEMFAATVDQITAPKKEFIYQMTNSRGRVAALMLYKRAFKLGEDVVGKLSFQVADVRCYQWLVRLVSLESLVETDPSAEKPSSTIVWATQHKISADFAETAFRVPIALDAPPTFSNDIVHIKWQLQFEFVTSSSYQPAAALEDIRPTNAPVNVDIETLSWQVDLFVLSCSPFNIALTDTSANGETMVVI</sequence>
<dbReference type="AlphaFoldDB" id="A0AA36G2B0"/>
<organism evidence="1 2">
    <name type="scientific">Mesorhabditis spiculigera</name>
    <dbReference type="NCBI Taxonomy" id="96644"/>
    <lineage>
        <taxon>Eukaryota</taxon>
        <taxon>Metazoa</taxon>
        <taxon>Ecdysozoa</taxon>
        <taxon>Nematoda</taxon>
        <taxon>Chromadorea</taxon>
        <taxon>Rhabditida</taxon>
        <taxon>Rhabditina</taxon>
        <taxon>Rhabditomorpha</taxon>
        <taxon>Rhabditoidea</taxon>
        <taxon>Rhabditidae</taxon>
        <taxon>Mesorhabditinae</taxon>
        <taxon>Mesorhabditis</taxon>
    </lineage>
</organism>